<dbReference type="GO" id="GO:0009073">
    <property type="term" value="P:aromatic amino acid family biosynthetic process"/>
    <property type="evidence" value="ECO:0007669"/>
    <property type="project" value="UniProtKB-KW"/>
</dbReference>
<feature type="binding site" evidence="8">
    <location>
        <position position="120"/>
    </location>
    <ligand>
        <name>phosphoenolpyruvate</name>
        <dbReference type="ChEBI" id="CHEBI:58702"/>
    </ligand>
</feature>
<dbReference type="InterPro" id="IPR036968">
    <property type="entry name" value="Enolpyruvate_Tfrase_sf"/>
</dbReference>
<dbReference type="SUPFAM" id="SSF55205">
    <property type="entry name" value="EPT/RTPC-like"/>
    <property type="match status" value="1"/>
</dbReference>
<dbReference type="EMBL" id="JABBVZ010000022">
    <property type="protein sequence ID" value="NMP22425.1"/>
    <property type="molecule type" value="Genomic_DNA"/>
</dbReference>
<keyword evidence="3 8" id="KW-0963">Cytoplasm</keyword>
<feature type="binding site" evidence="8">
    <location>
        <position position="166"/>
    </location>
    <ligand>
        <name>3-phosphoshikimate</name>
        <dbReference type="ChEBI" id="CHEBI:145989"/>
    </ligand>
</feature>
<sequence>MLQLTPWPEHFSASIRVPGDKSITHRGILMSALANGVMELTDWLDAADTRASLGLVQAIGVEVLEDRPGLLRLKRSGELREPLGPIDCGNSGTTMRLGAGLLNGVAGLSVLIGDESLSRRPMARVADPLRELGGVIFTRSSGTAPLAIVGGRLRGGHVRLAIASAQVKSACLLAGLTAEEPVSVRELLATRDHTERMIHAMGGQITVRGLEATVQPGRLEAIAFSVPGDPSSAAFWAAMAALRPGRRVVIEKVLLSPARTGFFRVLANAGATVELVEEGTVPESWGHIVVTGNTLKAVQIDAQDVPAMVDEVPLVALLATQAQGMSEIRGAEELRVKESDRIRVTTHILETFGAAVQERPDGWRIEGATPLTGGMVEAAQDHRMAMLAAVASTVTTGPVSLSGEESVAISYPEFFRQFLAVKGA</sequence>
<dbReference type="FunFam" id="3.65.10.10:FF:000005">
    <property type="entry name" value="3-phosphoshikimate 1-carboxyvinyltransferase"/>
    <property type="match status" value="1"/>
</dbReference>
<feature type="binding site" evidence="8">
    <location>
        <position position="21"/>
    </location>
    <ligand>
        <name>3-phosphoshikimate</name>
        <dbReference type="ChEBI" id="CHEBI:145989"/>
    </ligand>
</feature>
<dbReference type="GO" id="GO:0009423">
    <property type="term" value="P:chorismate biosynthetic process"/>
    <property type="evidence" value="ECO:0007669"/>
    <property type="project" value="UniProtKB-UniRule"/>
</dbReference>
<comment type="caution">
    <text evidence="10">The sequence shown here is derived from an EMBL/GenBank/DDBJ whole genome shotgun (WGS) entry which is preliminary data.</text>
</comment>
<dbReference type="AlphaFoldDB" id="A0A7Y0L4U5"/>
<comment type="catalytic activity">
    <reaction evidence="7">
        <text>3-phosphoshikimate + phosphoenolpyruvate = 5-O-(1-carboxyvinyl)-3-phosphoshikimate + phosphate</text>
        <dbReference type="Rhea" id="RHEA:21256"/>
        <dbReference type="ChEBI" id="CHEBI:43474"/>
        <dbReference type="ChEBI" id="CHEBI:57701"/>
        <dbReference type="ChEBI" id="CHEBI:58702"/>
        <dbReference type="ChEBI" id="CHEBI:145989"/>
        <dbReference type="EC" id="2.5.1.19"/>
    </reaction>
    <physiologicalReaction direction="left-to-right" evidence="7">
        <dbReference type="Rhea" id="RHEA:21257"/>
    </physiologicalReaction>
</comment>
<evidence type="ECO:0000313" key="11">
    <source>
        <dbReference type="Proteomes" id="UP000533476"/>
    </source>
</evidence>
<dbReference type="RefSeq" id="WP_169098717.1">
    <property type="nucleotide sequence ID" value="NZ_JABBVZ010000022.1"/>
</dbReference>
<dbReference type="GO" id="GO:0008652">
    <property type="term" value="P:amino acid biosynthetic process"/>
    <property type="evidence" value="ECO:0007669"/>
    <property type="project" value="UniProtKB-KW"/>
</dbReference>
<dbReference type="GO" id="GO:0005737">
    <property type="term" value="C:cytoplasm"/>
    <property type="evidence" value="ECO:0007669"/>
    <property type="project" value="UniProtKB-SubCell"/>
</dbReference>
<dbReference type="InterPro" id="IPR023193">
    <property type="entry name" value="EPSP_synthase_CS"/>
</dbReference>
<feature type="domain" description="Enolpyruvate transferase" evidence="9">
    <location>
        <begin position="10"/>
        <end position="417"/>
    </location>
</feature>
<evidence type="ECO:0000256" key="1">
    <source>
        <dbReference type="ARBA" id="ARBA00004811"/>
    </source>
</evidence>
<comment type="caution">
    <text evidence="8">Lacks conserved residue(s) required for the propagation of feature annotation.</text>
</comment>
<feature type="binding site" evidence="8">
    <location>
        <position position="21"/>
    </location>
    <ligand>
        <name>phosphoenolpyruvate</name>
        <dbReference type="ChEBI" id="CHEBI:58702"/>
    </ligand>
</feature>
<dbReference type="PIRSF" id="PIRSF000505">
    <property type="entry name" value="EPSPS"/>
    <property type="match status" value="1"/>
</dbReference>
<evidence type="ECO:0000313" key="10">
    <source>
        <dbReference type="EMBL" id="NMP22425.1"/>
    </source>
</evidence>
<evidence type="ECO:0000256" key="3">
    <source>
        <dbReference type="ARBA" id="ARBA00022490"/>
    </source>
</evidence>
<feature type="binding site" evidence="8">
    <location>
        <position position="164"/>
    </location>
    <ligand>
        <name>3-phosphoshikimate</name>
        <dbReference type="ChEBI" id="CHEBI:145989"/>
    </ligand>
</feature>
<keyword evidence="5 8" id="KW-0808">Transferase</keyword>
<feature type="binding site" evidence="8">
    <location>
        <position position="383"/>
    </location>
    <ligand>
        <name>phosphoenolpyruvate</name>
        <dbReference type="ChEBI" id="CHEBI:58702"/>
    </ligand>
</feature>
<dbReference type="Proteomes" id="UP000533476">
    <property type="component" value="Unassembled WGS sequence"/>
</dbReference>
<feature type="binding site" evidence="8">
    <location>
        <position position="92"/>
    </location>
    <ligand>
        <name>phosphoenolpyruvate</name>
        <dbReference type="ChEBI" id="CHEBI:58702"/>
    </ligand>
</feature>
<organism evidence="10 11">
    <name type="scientific">Sulfobacillus harzensis</name>
    <dbReference type="NCBI Taxonomy" id="2729629"/>
    <lineage>
        <taxon>Bacteria</taxon>
        <taxon>Bacillati</taxon>
        <taxon>Bacillota</taxon>
        <taxon>Clostridia</taxon>
        <taxon>Eubacteriales</taxon>
        <taxon>Clostridiales Family XVII. Incertae Sedis</taxon>
        <taxon>Sulfobacillus</taxon>
    </lineage>
</organism>
<dbReference type="InterPro" id="IPR001986">
    <property type="entry name" value="Enolpyruvate_Tfrase_dom"/>
</dbReference>
<feature type="binding site" evidence="8">
    <location>
        <position position="341"/>
    </location>
    <ligand>
        <name>phosphoenolpyruvate</name>
        <dbReference type="ChEBI" id="CHEBI:58702"/>
    </ligand>
</feature>
<dbReference type="Pfam" id="PF00275">
    <property type="entry name" value="EPSP_synthase"/>
    <property type="match status" value="1"/>
</dbReference>
<evidence type="ECO:0000256" key="5">
    <source>
        <dbReference type="ARBA" id="ARBA00022679"/>
    </source>
</evidence>
<dbReference type="Gene3D" id="3.65.10.10">
    <property type="entry name" value="Enolpyruvate transferase domain"/>
    <property type="match status" value="2"/>
</dbReference>
<reference evidence="10 11" key="1">
    <citation type="submission" date="2020-04" db="EMBL/GenBank/DDBJ databases">
        <authorList>
            <person name="Zhang R."/>
            <person name="Schippers A."/>
        </authorList>
    </citation>
    <scope>NUCLEOTIDE SEQUENCE [LARGE SCALE GENOMIC DNA]</scope>
    <source>
        <strain evidence="10 11">DSM 109850</strain>
    </source>
</reference>
<dbReference type="HAMAP" id="MF_00210">
    <property type="entry name" value="EPSP_synth"/>
    <property type="match status" value="1"/>
</dbReference>
<dbReference type="GO" id="GO:0003866">
    <property type="term" value="F:3-phosphoshikimate 1-carboxyvinyltransferase activity"/>
    <property type="evidence" value="ECO:0007669"/>
    <property type="project" value="UniProtKB-UniRule"/>
</dbReference>
<dbReference type="PANTHER" id="PTHR21090">
    <property type="entry name" value="AROM/DEHYDROQUINATE SYNTHASE"/>
    <property type="match status" value="1"/>
</dbReference>
<dbReference type="PROSITE" id="PS00885">
    <property type="entry name" value="EPSP_SYNTHASE_2"/>
    <property type="match status" value="1"/>
</dbReference>
<feature type="binding site" evidence="8">
    <location>
        <position position="337"/>
    </location>
    <ligand>
        <name>3-phosphoshikimate</name>
        <dbReference type="ChEBI" id="CHEBI:145989"/>
    </ligand>
</feature>
<evidence type="ECO:0000256" key="7">
    <source>
        <dbReference type="ARBA" id="ARBA00044633"/>
    </source>
</evidence>
<dbReference type="InterPro" id="IPR013792">
    <property type="entry name" value="RNA3'P_cycl/enolpyr_Trfase_a/b"/>
</dbReference>
<keyword evidence="6 8" id="KW-0057">Aromatic amino acid biosynthesis</keyword>
<dbReference type="PANTHER" id="PTHR21090:SF5">
    <property type="entry name" value="PENTAFUNCTIONAL AROM POLYPEPTIDE"/>
    <property type="match status" value="1"/>
</dbReference>
<evidence type="ECO:0000256" key="6">
    <source>
        <dbReference type="ARBA" id="ARBA00023141"/>
    </source>
</evidence>
<evidence type="ECO:0000259" key="9">
    <source>
        <dbReference type="Pfam" id="PF00275"/>
    </source>
</evidence>
<dbReference type="InterPro" id="IPR006264">
    <property type="entry name" value="EPSP_synthase"/>
</dbReference>
<protein>
    <recommendedName>
        <fullName evidence="8">3-phosphoshikimate 1-carboxyvinyltransferase</fullName>
        <ecNumber evidence="8">2.5.1.19</ecNumber>
    </recommendedName>
    <alternativeName>
        <fullName evidence="8">5-enolpyruvylshikimate-3-phosphate synthase</fullName>
        <shortName evidence="8">EPSP synthase</shortName>
        <shortName evidence="8">EPSPS</shortName>
    </alternativeName>
</protein>
<name>A0A7Y0L4U5_9FIRM</name>
<feature type="binding site" evidence="8">
    <location>
        <position position="310"/>
    </location>
    <ligand>
        <name>3-phosphoshikimate</name>
        <dbReference type="ChEBI" id="CHEBI:145989"/>
    </ligand>
</feature>
<evidence type="ECO:0000256" key="4">
    <source>
        <dbReference type="ARBA" id="ARBA00022605"/>
    </source>
</evidence>
<feature type="binding site" evidence="8">
    <location>
        <position position="26"/>
    </location>
    <ligand>
        <name>3-phosphoshikimate</name>
        <dbReference type="ChEBI" id="CHEBI:145989"/>
    </ligand>
</feature>
<keyword evidence="4 8" id="KW-0028">Amino-acid biosynthesis</keyword>
<comment type="subcellular location">
    <subcellularLocation>
        <location evidence="8">Cytoplasm</location>
    </subcellularLocation>
</comment>
<feature type="active site" description="Proton acceptor" evidence="8">
    <location>
        <position position="310"/>
    </location>
</feature>
<comment type="pathway">
    <text evidence="1 8">Metabolic intermediate biosynthesis; chorismate biosynthesis; chorismate from D-erythrose 4-phosphate and phosphoenolpyruvate: step 6/7.</text>
</comment>
<evidence type="ECO:0000256" key="2">
    <source>
        <dbReference type="ARBA" id="ARBA00009948"/>
    </source>
</evidence>
<dbReference type="UniPathway" id="UPA00053">
    <property type="reaction ID" value="UER00089"/>
</dbReference>
<keyword evidence="11" id="KW-1185">Reference proteome</keyword>
<feature type="binding site" evidence="8">
    <location>
        <position position="22"/>
    </location>
    <ligand>
        <name>3-phosphoshikimate</name>
        <dbReference type="ChEBI" id="CHEBI:145989"/>
    </ligand>
</feature>
<dbReference type="NCBIfam" id="TIGR01356">
    <property type="entry name" value="aroA"/>
    <property type="match status" value="1"/>
</dbReference>
<comment type="function">
    <text evidence="8">Catalyzes the transfer of the enolpyruvyl moiety of phosphoenolpyruvate (PEP) to the 5-hydroxyl of shikimate-3-phosphate (S3P) to produce enolpyruvyl shikimate-3-phosphate and inorganic phosphate.</text>
</comment>
<accession>A0A7Y0L4U5</accession>
<comment type="similarity">
    <text evidence="2 8">Belongs to the EPSP synthase family.</text>
</comment>
<dbReference type="CDD" id="cd01556">
    <property type="entry name" value="EPSP_synthase"/>
    <property type="match status" value="1"/>
</dbReference>
<feature type="binding site" evidence="8">
    <location>
        <position position="166"/>
    </location>
    <ligand>
        <name>phosphoenolpyruvate</name>
        <dbReference type="ChEBI" id="CHEBI:58702"/>
    </ligand>
</feature>
<evidence type="ECO:0000256" key="8">
    <source>
        <dbReference type="HAMAP-Rule" id="MF_00210"/>
    </source>
</evidence>
<gene>
    <name evidence="8 10" type="primary">aroA</name>
    <name evidence="10" type="ORF">HIJ39_08680</name>
</gene>
<proteinExistence type="inferred from homology"/>
<dbReference type="EC" id="2.5.1.19" evidence="8"/>
<comment type="subunit">
    <text evidence="8">Monomer.</text>
</comment>